<evidence type="ECO:0000256" key="7">
    <source>
        <dbReference type="ARBA" id="ARBA00023054"/>
    </source>
</evidence>
<evidence type="ECO:0000256" key="4">
    <source>
        <dbReference type="ARBA" id="ARBA00022692"/>
    </source>
</evidence>
<keyword evidence="10" id="KW-1185">Reference proteome</keyword>
<dbReference type="EMBL" id="BSYO01000005">
    <property type="protein sequence ID" value="GMH04230.1"/>
    <property type="molecule type" value="Genomic_DNA"/>
</dbReference>
<keyword evidence="4" id="KW-0812">Transmembrane</keyword>
<evidence type="ECO:0000256" key="5">
    <source>
        <dbReference type="ARBA" id="ARBA00022927"/>
    </source>
</evidence>
<keyword evidence="6" id="KW-1133">Transmembrane helix</keyword>
<dbReference type="GO" id="GO:0006890">
    <property type="term" value="P:retrograde vesicle-mediated transport, Golgi to endoplasmic reticulum"/>
    <property type="evidence" value="ECO:0007669"/>
    <property type="project" value="TreeGrafter"/>
</dbReference>
<comment type="similarity">
    <text evidence="2">Belongs to the syntaxin family.</text>
</comment>
<dbReference type="PANTHER" id="PTHR15959:SF0">
    <property type="entry name" value="SYNTAXIN-18"/>
    <property type="match status" value="1"/>
</dbReference>
<dbReference type="GO" id="GO:0031201">
    <property type="term" value="C:SNARE complex"/>
    <property type="evidence" value="ECO:0007669"/>
    <property type="project" value="TreeGrafter"/>
</dbReference>
<sequence length="88" mass="9854">MVEMSALNHLMSTHILQQAQQIELLYDQAVEATKMWSWVIKSFLRPYNGTAAAGPFSCYFCLYLLFLSSSLIGTADIDQGSKNEEDTA</sequence>
<comment type="caution">
    <text evidence="9">The sequence shown here is derived from an EMBL/GenBank/DDBJ whole genome shotgun (WGS) entry which is preliminary data.</text>
</comment>
<dbReference type="GO" id="GO:0015031">
    <property type="term" value="P:protein transport"/>
    <property type="evidence" value="ECO:0007669"/>
    <property type="project" value="UniProtKB-KW"/>
</dbReference>
<dbReference type="GO" id="GO:0005783">
    <property type="term" value="C:endoplasmic reticulum"/>
    <property type="evidence" value="ECO:0007669"/>
    <property type="project" value="TreeGrafter"/>
</dbReference>
<dbReference type="AlphaFoldDB" id="A0AAD3XH21"/>
<evidence type="ECO:0000256" key="2">
    <source>
        <dbReference type="ARBA" id="ARBA00009063"/>
    </source>
</evidence>
<evidence type="ECO:0000256" key="8">
    <source>
        <dbReference type="ARBA" id="ARBA00023136"/>
    </source>
</evidence>
<evidence type="ECO:0000313" key="10">
    <source>
        <dbReference type="Proteomes" id="UP001279734"/>
    </source>
</evidence>
<proteinExistence type="inferred from homology"/>
<evidence type="ECO:0000256" key="6">
    <source>
        <dbReference type="ARBA" id="ARBA00022989"/>
    </source>
</evidence>
<gene>
    <name evidence="9" type="ORF">Nepgr_006069</name>
</gene>
<keyword evidence="7" id="KW-0175">Coiled coil</keyword>
<dbReference type="Proteomes" id="UP001279734">
    <property type="component" value="Unassembled WGS sequence"/>
</dbReference>
<evidence type="ECO:0000256" key="3">
    <source>
        <dbReference type="ARBA" id="ARBA00022448"/>
    </source>
</evidence>
<evidence type="ECO:0000313" key="9">
    <source>
        <dbReference type="EMBL" id="GMH04230.1"/>
    </source>
</evidence>
<protein>
    <submittedName>
        <fullName evidence="9">Uncharacterized protein</fullName>
    </submittedName>
</protein>
<keyword evidence="8" id="KW-0472">Membrane</keyword>
<evidence type="ECO:0000256" key="1">
    <source>
        <dbReference type="ARBA" id="ARBA00004211"/>
    </source>
</evidence>
<keyword evidence="3" id="KW-0813">Transport</keyword>
<reference evidence="9" key="1">
    <citation type="submission" date="2023-05" db="EMBL/GenBank/DDBJ databases">
        <title>Nepenthes gracilis genome sequencing.</title>
        <authorList>
            <person name="Fukushima K."/>
        </authorList>
    </citation>
    <scope>NUCLEOTIDE SEQUENCE</scope>
    <source>
        <strain evidence="9">SING2019-196</strain>
    </source>
</reference>
<keyword evidence="5" id="KW-0653">Protein transport</keyword>
<dbReference type="PANTHER" id="PTHR15959">
    <property type="entry name" value="SYNTAXIN-18"/>
    <property type="match status" value="1"/>
</dbReference>
<organism evidence="9 10">
    <name type="scientific">Nepenthes gracilis</name>
    <name type="common">Slender pitcher plant</name>
    <dbReference type="NCBI Taxonomy" id="150966"/>
    <lineage>
        <taxon>Eukaryota</taxon>
        <taxon>Viridiplantae</taxon>
        <taxon>Streptophyta</taxon>
        <taxon>Embryophyta</taxon>
        <taxon>Tracheophyta</taxon>
        <taxon>Spermatophyta</taxon>
        <taxon>Magnoliopsida</taxon>
        <taxon>eudicotyledons</taxon>
        <taxon>Gunneridae</taxon>
        <taxon>Pentapetalae</taxon>
        <taxon>Caryophyllales</taxon>
        <taxon>Nepenthaceae</taxon>
        <taxon>Nepenthes</taxon>
    </lineage>
</organism>
<name>A0AAD3XH21_NEPGR</name>
<comment type="subcellular location">
    <subcellularLocation>
        <location evidence="1">Membrane</location>
        <topology evidence="1">Single-pass type IV membrane protein</topology>
    </subcellularLocation>
</comment>
<accession>A0AAD3XH21</accession>